<feature type="transmembrane region" description="Helical" evidence="9">
    <location>
        <begin position="52"/>
        <end position="77"/>
    </location>
</feature>
<gene>
    <name evidence="12" type="ordered locus">LMRG_00290</name>
</gene>
<dbReference type="EMBL" id="CP002002">
    <property type="protein sequence ID" value="AEO05609.1"/>
    <property type="molecule type" value="Genomic_DNA"/>
</dbReference>
<evidence type="ECO:0000313" key="12">
    <source>
        <dbReference type="EMBL" id="AEO05609.1"/>
    </source>
</evidence>
<dbReference type="Gene3D" id="1.20.1560.10">
    <property type="entry name" value="ABC transporter type 1, transmembrane domain"/>
    <property type="match status" value="1"/>
</dbReference>
<feature type="domain" description="ABC transmembrane type-1" evidence="11">
    <location>
        <begin position="17"/>
        <end position="298"/>
    </location>
</feature>
<keyword evidence="3" id="KW-1003">Cell membrane</keyword>
<dbReference type="Pfam" id="PF00664">
    <property type="entry name" value="ABC_membrane"/>
    <property type="match status" value="1"/>
</dbReference>
<dbReference type="FunFam" id="1.20.1560.10:FF:000040">
    <property type="entry name" value="Multidrug ABC transporter ATP-binding protein"/>
    <property type="match status" value="1"/>
</dbReference>
<feature type="transmembrane region" description="Helical" evidence="9">
    <location>
        <begin position="133"/>
        <end position="150"/>
    </location>
</feature>
<dbReference type="SUPFAM" id="SSF90123">
    <property type="entry name" value="ABC transporter transmembrane region"/>
    <property type="match status" value="1"/>
</dbReference>
<dbReference type="InterPro" id="IPR011527">
    <property type="entry name" value="ABC1_TM_dom"/>
</dbReference>
<dbReference type="InterPro" id="IPR017871">
    <property type="entry name" value="ABC_transporter-like_CS"/>
</dbReference>
<dbReference type="Pfam" id="PF00005">
    <property type="entry name" value="ABC_tran"/>
    <property type="match status" value="1"/>
</dbReference>
<evidence type="ECO:0000256" key="2">
    <source>
        <dbReference type="ARBA" id="ARBA00022448"/>
    </source>
</evidence>
<dbReference type="InterPro" id="IPR003439">
    <property type="entry name" value="ABC_transporter-like_ATP-bd"/>
</dbReference>
<dbReference type="GO" id="GO:0015421">
    <property type="term" value="F:ABC-type oligopeptide transporter activity"/>
    <property type="evidence" value="ECO:0007669"/>
    <property type="project" value="TreeGrafter"/>
</dbReference>
<keyword evidence="6" id="KW-0067">ATP-binding</keyword>
<evidence type="ECO:0000256" key="9">
    <source>
        <dbReference type="SAM" id="Phobius"/>
    </source>
</evidence>
<proteinExistence type="predicted"/>
<dbReference type="HOGENOM" id="CLU_000604_84_3_9"/>
<comment type="subcellular location">
    <subcellularLocation>
        <location evidence="1">Cell membrane</location>
        <topology evidence="1">Multi-pass membrane protein</topology>
    </subcellularLocation>
</comment>
<feature type="transmembrane region" description="Helical" evidence="9">
    <location>
        <begin position="156"/>
        <end position="178"/>
    </location>
</feature>
<dbReference type="InterPro" id="IPR036640">
    <property type="entry name" value="ABC1_TM_sf"/>
</dbReference>
<keyword evidence="4 9" id="KW-0812">Transmembrane</keyword>
<reference evidence="13" key="1">
    <citation type="submission" date="2010-04" db="EMBL/GenBank/DDBJ databases">
        <title>The genome sequence of Listeria monocytogenes strain 10403S.</title>
        <authorList>
            <consortium name="The Broad Institute Genome Sequencing Platform"/>
            <consortium name="The Broad Institute Genome Sequencing Center for Infectious Disease."/>
            <person name="Borowsky M."/>
            <person name="Borodovsky M."/>
            <person name="Young S.K."/>
            <person name="Zeng Q."/>
            <person name="Koehrsen M."/>
            <person name="Fitzgerald M."/>
            <person name="Wiedmann M."/>
            <person name="Swaminathan B."/>
            <person name="Lauer P."/>
            <person name="Portnoy D."/>
            <person name="Cossart P."/>
            <person name="Buchrieser C."/>
            <person name="Higgins D."/>
            <person name="Abouelleil A."/>
            <person name="Alvarado L."/>
            <person name="Arachchi H.M."/>
            <person name="Berlin A."/>
            <person name="Borenstein D."/>
            <person name="Brown A."/>
            <person name="Chapman S.B."/>
            <person name="Chen Z."/>
            <person name="Dunbar C.D."/>
            <person name="Engels R."/>
            <person name="Freedman E."/>
            <person name="Gearin G."/>
            <person name="Gellesch M."/>
            <person name="Goldberg J."/>
            <person name="Griggs A."/>
            <person name="Gujja S."/>
            <person name="Heilman E."/>
            <person name="Heiman D."/>
            <person name="Howarth C."/>
            <person name="Jen D."/>
            <person name="Larson L."/>
            <person name="Lui A."/>
            <person name="MacDonald J."/>
            <person name="Mehta T."/>
            <person name="Montmayeur A."/>
            <person name="Neiman D."/>
            <person name="Park D."/>
            <person name="Pearson M."/>
            <person name="Priest M."/>
            <person name="Richards J."/>
            <person name="Roberts A."/>
            <person name="Saif S."/>
            <person name="Shea T."/>
            <person name="Shenoy N."/>
            <person name="Sisk P."/>
            <person name="Stolte C."/>
            <person name="Sykes S."/>
            <person name="Walk T."/>
            <person name="White J."/>
            <person name="Yandava C."/>
            <person name="Haas B."/>
            <person name="Nusbaum C."/>
            <person name="Birren B."/>
        </authorList>
    </citation>
    <scope>NUCLEOTIDE SEQUENCE [LARGE SCALE GENOMIC DNA]</scope>
    <source>
        <strain evidence="13">10403S</strain>
    </source>
</reference>
<keyword evidence="2" id="KW-0813">Transport</keyword>
<dbReference type="InterPro" id="IPR039421">
    <property type="entry name" value="Type_1_exporter"/>
</dbReference>
<evidence type="ECO:0000256" key="3">
    <source>
        <dbReference type="ARBA" id="ARBA00022475"/>
    </source>
</evidence>
<evidence type="ECO:0000256" key="5">
    <source>
        <dbReference type="ARBA" id="ARBA00022741"/>
    </source>
</evidence>
<evidence type="ECO:0000256" key="1">
    <source>
        <dbReference type="ARBA" id="ARBA00004651"/>
    </source>
</evidence>
<protein>
    <submittedName>
        <fullName evidence="12">ABC transporter</fullName>
    </submittedName>
</protein>
<dbReference type="Proteomes" id="UP000001288">
    <property type="component" value="Chromosome"/>
</dbReference>
<dbReference type="GO" id="GO:0005886">
    <property type="term" value="C:plasma membrane"/>
    <property type="evidence" value="ECO:0007669"/>
    <property type="project" value="UniProtKB-SubCell"/>
</dbReference>
<name>A0A0H3GE09_LISM4</name>
<dbReference type="InterPro" id="IPR027417">
    <property type="entry name" value="P-loop_NTPase"/>
</dbReference>
<dbReference type="SUPFAM" id="SSF52540">
    <property type="entry name" value="P-loop containing nucleoside triphosphate hydrolases"/>
    <property type="match status" value="1"/>
</dbReference>
<keyword evidence="5" id="KW-0547">Nucleotide-binding</keyword>
<dbReference type="PROSITE" id="PS00211">
    <property type="entry name" value="ABC_TRANSPORTER_1"/>
    <property type="match status" value="1"/>
</dbReference>
<dbReference type="SMART" id="SM00382">
    <property type="entry name" value="AAA"/>
    <property type="match status" value="1"/>
</dbReference>
<evidence type="ECO:0000259" key="10">
    <source>
        <dbReference type="PROSITE" id="PS50893"/>
    </source>
</evidence>
<dbReference type="FunFam" id="3.40.50.300:FF:000854">
    <property type="entry name" value="Multidrug ABC transporter ATP-binding protein"/>
    <property type="match status" value="1"/>
</dbReference>
<dbReference type="CDD" id="cd18548">
    <property type="entry name" value="ABC_6TM_Tm287_like"/>
    <property type="match status" value="1"/>
</dbReference>
<dbReference type="PROSITE" id="PS50929">
    <property type="entry name" value="ABC_TM1F"/>
    <property type="match status" value="1"/>
</dbReference>
<evidence type="ECO:0000259" key="11">
    <source>
        <dbReference type="PROSITE" id="PS50929"/>
    </source>
</evidence>
<organism evidence="12 13">
    <name type="scientific">Listeria monocytogenes serotype 1/2a (strain 10403S)</name>
    <dbReference type="NCBI Taxonomy" id="393133"/>
    <lineage>
        <taxon>Bacteria</taxon>
        <taxon>Bacillati</taxon>
        <taxon>Bacillota</taxon>
        <taxon>Bacilli</taxon>
        <taxon>Bacillales</taxon>
        <taxon>Listeriaceae</taxon>
        <taxon>Listeria</taxon>
    </lineage>
</organism>
<dbReference type="KEGG" id="lmt:LMRG_00290"/>
<dbReference type="GO" id="GO:0016887">
    <property type="term" value="F:ATP hydrolysis activity"/>
    <property type="evidence" value="ECO:0007669"/>
    <property type="project" value="InterPro"/>
</dbReference>
<evidence type="ECO:0000256" key="4">
    <source>
        <dbReference type="ARBA" id="ARBA00022692"/>
    </source>
</evidence>
<dbReference type="PANTHER" id="PTHR43394:SF1">
    <property type="entry name" value="ATP-BINDING CASSETTE SUB-FAMILY B MEMBER 10, MITOCHONDRIAL"/>
    <property type="match status" value="1"/>
</dbReference>
<accession>A0A0H3GE09</accession>
<dbReference type="PROSITE" id="PS50893">
    <property type="entry name" value="ABC_TRANSPORTER_2"/>
    <property type="match status" value="1"/>
</dbReference>
<evidence type="ECO:0000313" key="13">
    <source>
        <dbReference type="Proteomes" id="UP000001288"/>
    </source>
</evidence>
<evidence type="ECO:0000256" key="7">
    <source>
        <dbReference type="ARBA" id="ARBA00022989"/>
    </source>
</evidence>
<feature type="transmembrane region" description="Helical" evidence="9">
    <location>
        <begin position="242"/>
        <end position="263"/>
    </location>
</feature>
<sequence>MMKLMKRLKPYWLSITAVLVLTFGQVIGQLYLPTLMSNIIDKGVVTGDTDYIWSTGMKMLLISFASVILSVIVVYLASRISMGFGKELRDKIFTKVEDFSLQEFDKVGTSSLITRTTNDVVQIQNVLYMMMRLMVMAPIMLLGGIIMAVGRDAKLSLIFVVVLPLLLLLVVILGGKAMPMFKSLQKKMDKLNRVIREGLTGIRVVRSFNRNEDELEKFEEANADYATTAIKVNRLLSLMSPLMMLLMNLTSIAIVWIGSIFIGNGDMQVGDLMAFIQYAMQIMMSFMMLSAVFIMIPRAGASAERINEVLDMNAEILNPENPKTSTPPAKLSFEHVTFRYEGAEKPVIEDITFEANAGETIAIIGSTGAGKSTLINMIPRFYDVESGVVKINGIDVREMDQSSLRQKIGLVPQKAVLFTGTIASNMRYGKEDATDEEIWEALRTAQAENFVSKLANGLGSRVEQGGNNFSGGQKQRLSIARSLIRKPEIYIFDDSFSALDFKTDAKLREALKAETTEAVTLIVAQRITSVVNSDQIIVMNEGKIAGMGTHEELKESNQIYQEIMRSQLSEEEIA</sequence>
<feature type="transmembrane region" description="Helical" evidence="9">
    <location>
        <begin position="275"/>
        <end position="296"/>
    </location>
</feature>
<dbReference type="PANTHER" id="PTHR43394">
    <property type="entry name" value="ATP-DEPENDENT PERMEASE MDL1, MITOCHONDRIAL"/>
    <property type="match status" value="1"/>
</dbReference>
<keyword evidence="7 9" id="KW-1133">Transmembrane helix</keyword>
<dbReference type="GO" id="GO:0005524">
    <property type="term" value="F:ATP binding"/>
    <property type="evidence" value="ECO:0007669"/>
    <property type="project" value="UniProtKB-KW"/>
</dbReference>
<feature type="domain" description="ABC transporter" evidence="10">
    <location>
        <begin position="331"/>
        <end position="566"/>
    </location>
</feature>
<evidence type="ECO:0000256" key="6">
    <source>
        <dbReference type="ARBA" id="ARBA00022840"/>
    </source>
</evidence>
<evidence type="ECO:0000256" key="8">
    <source>
        <dbReference type="ARBA" id="ARBA00023136"/>
    </source>
</evidence>
<keyword evidence="8 9" id="KW-0472">Membrane</keyword>
<dbReference type="AlphaFoldDB" id="A0A0H3GE09"/>
<dbReference type="RefSeq" id="WP_012951286.1">
    <property type="nucleotide sequence ID" value="NC_017544.1"/>
</dbReference>
<dbReference type="Gene3D" id="3.40.50.300">
    <property type="entry name" value="P-loop containing nucleotide triphosphate hydrolases"/>
    <property type="match status" value="1"/>
</dbReference>
<dbReference type="InterPro" id="IPR003593">
    <property type="entry name" value="AAA+_ATPase"/>
</dbReference>